<accession>A0A1C3ZXD5</accession>
<reference evidence="2 3" key="1">
    <citation type="submission" date="2016-08" db="EMBL/GenBank/DDBJ databases">
        <authorList>
            <person name="Seilhamer J.J."/>
        </authorList>
    </citation>
    <scope>NUCLEOTIDE SEQUENCE [LARGE SCALE GENOMIC DNA]</scope>
    <source>
        <strain evidence="2 3">A37T2</strain>
    </source>
</reference>
<dbReference type="Proteomes" id="UP000242818">
    <property type="component" value="Unassembled WGS sequence"/>
</dbReference>
<dbReference type="Pfam" id="PF11459">
    <property type="entry name" value="AbiEi_3"/>
    <property type="match status" value="1"/>
</dbReference>
<evidence type="ECO:0000313" key="2">
    <source>
        <dbReference type="EMBL" id="SCB87013.1"/>
    </source>
</evidence>
<dbReference type="RefSeq" id="WP_089708796.1">
    <property type="nucleotide sequence ID" value="NZ_FMAR01000001.1"/>
</dbReference>
<dbReference type="EMBL" id="FMAR01000001">
    <property type="protein sequence ID" value="SCB87013.1"/>
    <property type="molecule type" value="Genomic_DNA"/>
</dbReference>
<dbReference type="OrthoDB" id="1550938at2"/>
<gene>
    <name evidence="2" type="ORF">GA0116948_101594</name>
</gene>
<keyword evidence="3" id="KW-1185">Reference proteome</keyword>
<dbReference type="Pfam" id="PF17194">
    <property type="entry name" value="AbiEi_3_N"/>
    <property type="match status" value="1"/>
</dbReference>
<dbReference type="InterPro" id="IPR021561">
    <property type="entry name" value="AbiEi_3"/>
</dbReference>
<protein>
    <submittedName>
        <fullName evidence="2">Transcriptional regulator with AbiEi antitoxin N-terminal domain</fullName>
    </submittedName>
</protein>
<dbReference type="InterPro" id="IPR033455">
    <property type="entry name" value="AbiEi_3_N"/>
</dbReference>
<sequence length="259" mass="29444">MSTENESKINKLFSLQPAGVVLQSDWLVKQGYSHDLQQRYKKSNWLRSIGTGAVVRTNDQVGYEGAIYAIQVQSSASIHPGARTALSLLGKAHYLEFSQQRVVLFGSNIEKLPTWFKKRDWQVKIEFHQTSFLPSELGLTTVESKNLPIKVSGPARAILECLYLAPQKQDLIECYELMEGLNNLSPQRVQMLLEACQSIKVKRLFLYMAEKAMHQWFNYLNLEKIDLGSGTRSIVKNGAYIDKYKITVPKELEQDASNI</sequence>
<evidence type="ECO:0000259" key="1">
    <source>
        <dbReference type="Pfam" id="PF17194"/>
    </source>
</evidence>
<dbReference type="AlphaFoldDB" id="A0A1C3ZXD5"/>
<feature type="domain" description="Transcriptional regulator AbiEi antitoxin N-terminal" evidence="1">
    <location>
        <begin position="5"/>
        <end position="97"/>
    </location>
</feature>
<organism evidence="2 3">
    <name type="scientific">Chitinophaga costaii</name>
    <dbReference type="NCBI Taxonomy" id="1335309"/>
    <lineage>
        <taxon>Bacteria</taxon>
        <taxon>Pseudomonadati</taxon>
        <taxon>Bacteroidota</taxon>
        <taxon>Chitinophagia</taxon>
        <taxon>Chitinophagales</taxon>
        <taxon>Chitinophagaceae</taxon>
        <taxon>Chitinophaga</taxon>
    </lineage>
</organism>
<name>A0A1C3ZXD5_9BACT</name>
<evidence type="ECO:0000313" key="3">
    <source>
        <dbReference type="Proteomes" id="UP000242818"/>
    </source>
</evidence>
<proteinExistence type="predicted"/>